<evidence type="ECO:0008006" key="3">
    <source>
        <dbReference type="Google" id="ProtNLM"/>
    </source>
</evidence>
<gene>
    <name evidence="1" type="ORF">FHU40_004062</name>
</gene>
<evidence type="ECO:0000313" key="1">
    <source>
        <dbReference type="EMBL" id="MBB3044225.1"/>
    </source>
</evidence>
<protein>
    <recommendedName>
        <fullName evidence="3">HEPN domain-containing protein</fullName>
    </recommendedName>
</protein>
<accession>A0A7W4Z3Z5</accession>
<evidence type="ECO:0000313" key="2">
    <source>
        <dbReference type="Proteomes" id="UP000589626"/>
    </source>
</evidence>
<name>A0A7W4Z3Z5_9ACTN</name>
<dbReference type="RefSeq" id="WP_183594118.1">
    <property type="nucleotide sequence ID" value="NZ_JACHWR010000003.1"/>
</dbReference>
<dbReference type="Proteomes" id="UP000589626">
    <property type="component" value="Unassembled WGS sequence"/>
</dbReference>
<keyword evidence="2" id="KW-1185">Reference proteome</keyword>
<dbReference type="AlphaFoldDB" id="A0A7W4Z3Z5"/>
<proteinExistence type="predicted"/>
<comment type="caution">
    <text evidence="1">The sequence shown here is derived from an EMBL/GenBank/DDBJ whole genome shotgun (WGS) entry which is preliminary data.</text>
</comment>
<sequence>MSRSSRGRTEAFNRAQGRQRLDYARKCHEAGELVGSDVDDTYAAKVAVSLYVLAGISAADAIGAGAVGERWRGEDHAGAIGFLRSAIPDDKPSKHLTTLLDLKDTAHYSTALINADARKKAERASASLIVKARVLLA</sequence>
<organism evidence="1 2">
    <name type="scientific">Nocardioides soli</name>
    <dbReference type="NCBI Taxonomy" id="1036020"/>
    <lineage>
        <taxon>Bacteria</taxon>
        <taxon>Bacillati</taxon>
        <taxon>Actinomycetota</taxon>
        <taxon>Actinomycetes</taxon>
        <taxon>Propionibacteriales</taxon>
        <taxon>Nocardioidaceae</taxon>
        <taxon>Nocardioides</taxon>
    </lineage>
</organism>
<reference evidence="1 2" key="1">
    <citation type="submission" date="2020-08" db="EMBL/GenBank/DDBJ databases">
        <title>Sequencing the genomes of 1000 actinobacteria strains.</title>
        <authorList>
            <person name="Klenk H.-P."/>
        </authorList>
    </citation>
    <scope>NUCLEOTIDE SEQUENCE [LARGE SCALE GENOMIC DNA]</scope>
    <source>
        <strain evidence="1 2">DSM 105498</strain>
    </source>
</reference>
<dbReference type="EMBL" id="JACHWR010000003">
    <property type="protein sequence ID" value="MBB3044225.1"/>
    <property type="molecule type" value="Genomic_DNA"/>
</dbReference>